<comment type="caution">
    <text evidence="1">The sequence shown here is derived from an EMBL/GenBank/DDBJ whole genome shotgun (WGS) entry which is preliminary data.</text>
</comment>
<sequence length="52" mass="5350">MSDLADGAIIGSAIVDLVRQHGTAAPRYLAAYTREIRAAIDAEEPAAAAKPA</sequence>
<name>A0A0R1XCY4_9LACO</name>
<evidence type="ECO:0000313" key="2">
    <source>
        <dbReference type="Proteomes" id="UP000050949"/>
    </source>
</evidence>
<dbReference type="Gene3D" id="3.20.20.70">
    <property type="entry name" value="Aldolase class I"/>
    <property type="match status" value="1"/>
</dbReference>
<evidence type="ECO:0000313" key="1">
    <source>
        <dbReference type="EMBL" id="KRM27525.1"/>
    </source>
</evidence>
<protein>
    <recommendedName>
        <fullName evidence="3">Tryptophan synthase</fullName>
    </recommendedName>
</protein>
<gene>
    <name evidence="1" type="ORF">FC91_GL002538</name>
</gene>
<proteinExistence type="predicted"/>
<dbReference type="EMBL" id="AZFW01000048">
    <property type="protein sequence ID" value="KRM27525.1"/>
    <property type="molecule type" value="Genomic_DNA"/>
</dbReference>
<evidence type="ECO:0008006" key="3">
    <source>
        <dbReference type="Google" id="ProtNLM"/>
    </source>
</evidence>
<dbReference type="RefSeq" id="WP_146995623.1">
    <property type="nucleotide sequence ID" value="NZ_AUEH01000012.1"/>
</dbReference>
<dbReference type="PATRIC" id="fig|1122147.4.peg.2619"/>
<dbReference type="GeneID" id="78510504"/>
<accession>A0A0R1XCY4</accession>
<organism evidence="1 2">
    <name type="scientific">Schleiferilactobacillus harbinensis DSM 16991</name>
    <dbReference type="NCBI Taxonomy" id="1122147"/>
    <lineage>
        <taxon>Bacteria</taxon>
        <taxon>Bacillati</taxon>
        <taxon>Bacillota</taxon>
        <taxon>Bacilli</taxon>
        <taxon>Lactobacillales</taxon>
        <taxon>Lactobacillaceae</taxon>
        <taxon>Schleiferilactobacillus</taxon>
    </lineage>
</organism>
<reference evidence="1 2" key="1">
    <citation type="journal article" date="2015" name="Genome Announc.">
        <title>Expanding the biotechnology potential of lactobacilli through comparative genomics of 213 strains and associated genera.</title>
        <authorList>
            <person name="Sun Z."/>
            <person name="Harris H.M."/>
            <person name="McCann A."/>
            <person name="Guo C."/>
            <person name="Argimon S."/>
            <person name="Zhang W."/>
            <person name="Yang X."/>
            <person name="Jeffery I.B."/>
            <person name="Cooney J.C."/>
            <person name="Kagawa T.F."/>
            <person name="Liu W."/>
            <person name="Song Y."/>
            <person name="Salvetti E."/>
            <person name="Wrobel A."/>
            <person name="Rasinkangas P."/>
            <person name="Parkhill J."/>
            <person name="Rea M.C."/>
            <person name="O'Sullivan O."/>
            <person name="Ritari J."/>
            <person name="Douillard F.P."/>
            <person name="Paul Ross R."/>
            <person name="Yang R."/>
            <person name="Briner A.E."/>
            <person name="Felis G.E."/>
            <person name="de Vos W.M."/>
            <person name="Barrangou R."/>
            <person name="Klaenhammer T.R."/>
            <person name="Caufield P.W."/>
            <person name="Cui Y."/>
            <person name="Zhang H."/>
            <person name="O'Toole P.W."/>
        </authorList>
    </citation>
    <scope>NUCLEOTIDE SEQUENCE [LARGE SCALE GENOMIC DNA]</scope>
    <source>
        <strain evidence="1 2">DSM 16991</strain>
    </source>
</reference>
<dbReference type="InterPro" id="IPR013785">
    <property type="entry name" value="Aldolase_TIM"/>
</dbReference>
<dbReference type="AlphaFoldDB" id="A0A0R1XCY4"/>
<dbReference type="Proteomes" id="UP000050949">
    <property type="component" value="Unassembled WGS sequence"/>
</dbReference>
<dbReference type="OrthoDB" id="9804578at2"/>